<dbReference type="InterPro" id="IPR037066">
    <property type="entry name" value="Plug_dom_sf"/>
</dbReference>
<evidence type="ECO:0000256" key="2">
    <source>
        <dbReference type="ARBA" id="ARBA00009810"/>
    </source>
</evidence>
<keyword evidence="6 11" id="KW-0798">TonB box</keyword>
<evidence type="ECO:0000256" key="8">
    <source>
        <dbReference type="ARBA" id="ARBA00023170"/>
    </source>
</evidence>
<dbReference type="EMBL" id="WJBU01000001">
    <property type="protein sequence ID" value="MRD45727.1"/>
    <property type="molecule type" value="Genomic_DNA"/>
</dbReference>
<keyword evidence="8 15" id="KW-0675">Receptor</keyword>
<evidence type="ECO:0000256" key="3">
    <source>
        <dbReference type="ARBA" id="ARBA00022448"/>
    </source>
</evidence>
<evidence type="ECO:0000256" key="6">
    <source>
        <dbReference type="ARBA" id="ARBA00023077"/>
    </source>
</evidence>
<dbReference type="SUPFAM" id="SSF56935">
    <property type="entry name" value="Porins"/>
    <property type="match status" value="1"/>
</dbReference>
<feature type="chain" id="PRO_5032282704" evidence="12">
    <location>
        <begin position="31"/>
        <end position="703"/>
    </location>
</feature>
<evidence type="ECO:0000256" key="7">
    <source>
        <dbReference type="ARBA" id="ARBA00023136"/>
    </source>
</evidence>
<keyword evidence="7 10" id="KW-0472">Membrane</keyword>
<evidence type="ECO:0000256" key="5">
    <source>
        <dbReference type="ARBA" id="ARBA00022692"/>
    </source>
</evidence>
<dbReference type="Pfam" id="PF07715">
    <property type="entry name" value="Plug"/>
    <property type="match status" value="1"/>
</dbReference>
<evidence type="ECO:0000313" key="16">
    <source>
        <dbReference type="Proteomes" id="UP000487350"/>
    </source>
</evidence>
<evidence type="ECO:0000256" key="12">
    <source>
        <dbReference type="SAM" id="SignalP"/>
    </source>
</evidence>
<proteinExistence type="inferred from homology"/>
<dbReference type="InterPro" id="IPR000531">
    <property type="entry name" value="Beta-barrel_TonB"/>
</dbReference>
<feature type="domain" description="TonB-dependent receptor plug" evidence="14">
    <location>
        <begin position="59"/>
        <end position="157"/>
    </location>
</feature>
<dbReference type="NCBIfam" id="TIGR01783">
    <property type="entry name" value="TonB-siderophor"/>
    <property type="match status" value="1"/>
</dbReference>
<evidence type="ECO:0000256" key="9">
    <source>
        <dbReference type="ARBA" id="ARBA00023237"/>
    </source>
</evidence>
<comment type="similarity">
    <text evidence="2 10 11">Belongs to the TonB-dependent receptor family.</text>
</comment>
<dbReference type="PANTHER" id="PTHR32552:SF83">
    <property type="entry name" value="BLR3904 PROTEIN"/>
    <property type="match status" value="1"/>
</dbReference>
<evidence type="ECO:0000256" key="11">
    <source>
        <dbReference type="RuleBase" id="RU003357"/>
    </source>
</evidence>
<dbReference type="InterPro" id="IPR010105">
    <property type="entry name" value="TonB_sidphr_rcpt"/>
</dbReference>
<dbReference type="Proteomes" id="UP000487350">
    <property type="component" value="Unassembled WGS sequence"/>
</dbReference>
<feature type="domain" description="TonB-dependent receptor-like beta-barrel" evidence="13">
    <location>
        <begin position="231"/>
        <end position="669"/>
    </location>
</feature>
<comment type="subcellular location">
    <subcellularLocation>
        <location evidence="1 10">Cell outer membrane</location>
        <topology evidence="1 10">Multi-pass membrane protein</topology>
    </subcellularLocation>
</comment>
<dbReference type="Pfam" id="PF00593">
    <property type="entry name" value="TonB_dep_Rec_b-barrel"/>
    <property type="match status" value="1"/>
</dbReference>
<dbReference type="InterPro" id="IPR036942">
    <property type="entry name" value="Beta-barrel_TonB_sf"/>
</dbReference>
<keyword evidence="3 10" id="KW-0813">Transport</keyword>
<dbReference type="InterPro" id="IPR012910">
    <property type="entry name" value="Plug_dom"/>
</dbReference>
<organism evidence="15 16">
    <name type="scientific">Caenimonas koreensis DSM 17982</name>
    <dbReference type="NCBI Taxonomy" id="1121255"/>
    <lineage>
        <taxon>Bacteria</taxon>
        <taxon>Pseudomonadati</taxon>
        <taxon>Pseudomonadota</taxon>
        <taxon>Betaproteobacteria</taxon>
        <taxon>Burkholderiales</taxon>
        <taxon>Comamonadaceae</taxon>
        <taxon>Caenimonas</taxon>
    </lineage>
</organism>
<dbReference type="OrthoDB" id="8732650at2"/>
<dbReference type="GO" id="GO:0009279">
    <property type="term" value="C:cell outer membrane"/>
    <property type="evidence" value="ECO:0007669"/>
    <property type="project" value="UniProtKB-SubCell"/>
</dbReference>
<reference evidence="15 16" key="1">
    <citation type="submission" date="2019-11" db="EMBL/GenBank/DDBJ databases">
        <title>Caenimonas koreensis gen. nov., sp. nov., isolated from activated sludge.</title>
        <authorList>
            <person name="Seung H.R."/>
        </authorList>
    </citation>
    <scope>NUCLEOTIDE SEQUENCE [LARGE SCALE GENOMIC DNA]</scope>
    <source>
        <strain evidence="15 16">EMB320</strain>
    </source>
</reference>
<keyword evidence="12" id="KW-0732">Signal</keyword>
<dbReference type="AlphaFoldDB" id="A0A844B2E7"/>
<name>A0A844B2E7_9BURK</name>
<keyword evidence="9 10" id="KW-0998">Cell outer membrane</keyword>
<comment type="caution">
    <text evidence="15">The sequence shown here is derived from an EMBL/GenBank/DDBJ whole genome shotgun (WGS) entry which is preliminary data.</text>
</comment>
<dbReference type="PROSITE" id="PS52016">
    <property type="entry name" value="TONB_DEPENDENT_REC_3"/>
    <property type="match status" value="1"/>
</dbReference>
<sequence>MAKHSLKFMHKAAIPLAISSLFVSPLTVHAQQATLAPVTVTSQSAPPTADVTGFGEVPLKEVPASATVITRKQIEAAGARRLADLTQFDSSVTDSYNAPGYWDFLAVRGFTLDNLYNYRREGLPFNAQTSVPLDNKERIEILKGTSGLQAGVSAPGGLVNYVVKRPTERDVREVTLEWSSRASVMGALDLGGRWGADRSFGYRINAAQEQLRPEMHNLDGHRSFLSLAGDWRINRDSVLEAEIEWSRKSQPSQTGFSVLGTVLPAVPDPRLNLNNQPWVQPTMFEGTTGTLRFSQSLSPDWKWSAQIGSQRLKTNDFTAFPYGCSAEGNYDRFCSDGTFDYYDFRSQDERRQQTAAALSLKGRFSTAGVTHDVSAGLTTARARDRFNTQAYNYVGTGTIDGKTVVPADPSLTYVVNDRDERSVELSLNDAVHWNESLTTWIGLRHTKLDRGYKQSLTTPWAAVSYKANPAVTLYASYGQGVESQRVPASPLFANAGDVLPALKSKQVEIGAKGAQGALDWQVAIFDIKRPLSNVDFCSRTGSPCVGQFDGHAVHRGVEASFQWTAGAWQVGSGVTLLRARREGSVLEPANNGKRPTNVPDAVLRANAAYKVDVLPGLELRANLSHEGKRSVFADESIELPAWTRLDAAVHYEHKVASANVGWTLGVDNVTNRRFWKESPFQFGHVYLYPGAPRTLRLTMNASL</sequence>
<dbReference type="PANTHER" id="PTHR32552">
    <property type="entry name" value="FERRICHROME IRON RECEPTOR-RELATED"/>
    <property type="match status" value="1"/>
</dbReference>
<keyword evidence="16" id="KW-1185">Reference proteome</keyword>
<evidence type="ECO:0000256" key="4">
    <source>
        <dbReference type="ARBA" id="ARBA00022452"/>
    </source>
</evidence>
<protein>
    <submittedName>
        <fullName evidence="15">TonB-dependent siderophore receptor</fullName>
    </submittedName>
</protein>
<evidence type="ECO:0000259" key="14">
    <source>
        <dbReference type="Pfam" id="PF07715"/>
    </source>
</evidence>
<dbReference type="GO" id="GO:0038023">
    <property type="term" value="F:signaling receptor activity"/>
    <property type="evidence" value="ECO:0007669"/>
    <property type="project" value="InterPro"/>
</dbReference>
<dbReference type="GO" id="GO:0015891">
    <property type="term" value="P:siderophore transport"/>
    <property type="evidence" value="ECO:0007669"/>
    <property type="project" value="InterPro"/>
</dbReference>
<gene>
    <name evidence="15" type="ORF">GHT07_00425</name>
</gene>
<feature type="signal peptide" evidence="12">
    <location>
        <begin position="1"/>
        <end position="30"/>
    </location>
</feature>
<accession>A0A844B2E7</accession>
<dbReference type="CDD" id="cd01347">
    <property type="entry name" value="ligand_gated_channel"/>
    <property type="match status" value="1"/>
</dbReference>
<dbReference type="InterPro" id="IPR039426">
    <property type="entry name" value="TonB-dep_rcpt-like"/>
</dbReference>
<evidence type="ECO:0000313" key="15">
    <source>
        <dbReference type="EMBL" id="MRD45727.1"/>
    </source>
</evidence>
<keyword evidence="5 10" id="KW-0812">Transmembrane</keyword>
<dbReference type="Gene3D" id="2.170.130.10">
    <property type="entry name" value="TonB-dependent receptor, plug domain"/>
    <property type="match status" value="1"/>
</dbReference>
<evidence type="ECO:0000256" key="10">
    <source>
        <dbReference type="PROSITE-ProRule" id="PRU01360"/>
    </source>
</evidence>
<dbReference type="Gene3D" id="2.40.170.20">
    <property type="entry name" value="TonB-dependent receptor, beta-barrel domain"/>
    <property type="match status" value="1"/>
</dbReference>
<keyword evidence="4 10" id="KW-1134">Transmembrane beta strand</keyword>
<dbReference type="GO" id="GO:0015344">
    <property type="term" value="F:siderophore uptake transmembrane transporter activity"/>
    <property type="evidence" value="ECO:0007669"/>
    <property type="project" value="TreeGrafter"/>
</dbReference>
<evidence type="ECO:0000259" key="13">
    <source>
        <dbReference type="Pfam" id="PF00593"/>
    </source>
</evidence>
<dbReference type="RefSeq" id="WP_153583081.1">
    <property type="nucleotide sequence ID" value="NZ_WJBU01000001.1"/>
</dbReference>
<evidence type="ECO:0000256" key="1">
    <source>
        <dbReference type="ARBA" id="ARBA00004571"/>
    </source>
</evidence>